<keyword evidence="1" id="KW-1133">Transmembrane helix</keyword>
<keyword evidence="1" id="KW-0812">Transmembrane</keyword>
<name>A0A7K2IR07_9ACTN</name>
<dbReference type="RefSeq" id="WP_161110736.1">
    <property type="nucleotide sequence ID" value="NZ_WWHY01000001.1"/>
</dbReference>
<accession>A0A7K2IR07</accession>
<dbReference type="InterPro" id="IPR011990">
    <property type="entry name" value="TPR-like_helical_dom_sf"/>
</dbReference>
<gene>
    <name evidence="2" type="ORF">GTW20_09085</name>
</gene>
<dbReference type="EMBL" id="WWHY01000001">
    <property type="protein sequence ID" value="MYR32422.1"/>
    <property type="molecule type" value="Genomic_DNA"/>
</dbReference>
<dbReference type="PANTHER" id="PTHR11102">
    <property type="entry name" value="SEL-1-LIKE PROTEIN"/>
    <property type="match status" value="1"/>
</dbReference>
<dbReference type="InterPro" id="IPR027417">
    <property type="entry name" value="P-loop_NTPase"/>
</dbReference>
<proteinExistence type="predicted"/>
<organism evidence="2 3">
    <name type="scientific">Nocardiopsis alba</name>
    <dbReference type="NCBI Taxonomy" id="53437"/>
    <lineage>
        <taxon>Bacteria</taxon>
        <taxon>Bacillati</taxon>
        <taxon>Actinomycetota</taxon>
        <taxon>Actinomycetes</taxon>
        <taxon>Streptosporangiales</taxon>
        <taxon>Nocardiopsidaceae</taxon>
        <taxon>Nocardiopsis</taxon>
    </lineage>
</organism>
<dbReference type="InterPro" id="IPR006597">
    <property type="entry name" value="Sel1-like"/>
</dbReference>
<dbReference type="PANTHER" id="PTHR11102:SF160">
    <property type="entry name" value="ERAD-ASSOCIATED E3 UBIQUITIN-PROTEIN LIGASE COMPONENT HRD3"/>
    <property type="match status" value="1"/>
</dbReference>
<dbReference type="SMART" id="SM00671">
    <property type="entry name" value="SEL1"/>
    <property type="match status" value="3"/>
</dbReference>
<evidence type="ECO:0000256" key="1">
    <source>
        <dbReference type="SAM" id="Phobius"/>
    </source>
</evidence>
<protein>
    <recommendedName>
        <fullName evidence="4">Sel1 repeat family protein</fullName>
    </recommendedName>
</protein>
<comment type="caution">
    <text evidence="2">The sequence shown here is derived from an EMBL/GenBank/DDBJ whole genome shotgun (WGS) entry which is preliminary data.</text>
</comment>
<dbReference type="Proteomes" id="UP000467124">
    <property type="component" value="Unassembled WGS sequence"/>
</dbReference>
<evidence type="ECO:0000313" key="3">
    <source>
        <dbReference type="Proteomes" id="UP000467124"/>
    </source>
</evidence>
<dbReference type="AlphaFoldDB" id="A0A7K2IR07"/>
<sequence length="840" mass="94158">MLDGSSDRSVSNSMRDVHGGLVIQMRDQFGEIHLHQQRPDETVPLPPVHEWPRCGDTAPETVGVHPTRQGEGLPPLPPYVLRETDRELRARVRDAKRGGFVLVTGPSSVGKTRAAFEAVRAELPRHTFLAPAEDADLSGLPALAGSRRLRPGLVLWLDDLNRYLSRDSVNLSLLNRLIEARVTVVATINNKALKAQFDRVDGTSDTVRLLRAADPLPIGQVWTADEVDRISEAKDERLEAALTAQEGSPRVAEYLVAGPQVLRDWRVAREPGDDGHPRGYALVAAALDLRKTGLWRPLSRELLEELHHLYLREDTDPEPLEEAWRWVSELRYGVARLLVPDDTGPGLWDPYYYLLETAHRFDEEEIPEQVWEAAEGRLREVTDRISYGMRAVAHDRKEYCVRALRPLPVDELVRAAVIAGRRGHTDMTRLAFDLALDIDAGTAHYYVALHYWDEGPTDENIGILRRSAEHGNLDGMSMLALYLFLRKRYEEARPWFLRAAEGGDVRAMTLAALYAEREKDPDEAEKWYRAAAEAGGAWQMHELGIHLLRYADREEAVGRLGEASANGYALATWALAELMFQDGDHDEAERLRQSVPETERAELIVEIAEVLGPIMYFHERWDDAERLWRAAAEAAPDQPGPRVNLGWFLHMRERHQEAIAEVRGLAMKGDEDAMLLLSSCLEHTDSRFMGRGWSNLWFRSRYKSYYRRVRLHVICACAAFLVPEALLLGALTSQDTNPVRTPLLVAGLAVFLVVLTVPYLFRRGGFFLPRPVATLAAVGTSIVGLAPALILGPEAGAWLLLAVPVVPFALRAMSEHLVVDLGPVDDEEEGEKERDASPSE</sequence>
<dbReference type="SUPFAM" id="SSF81901">
    <property type="entry name" value="HCP-like"/>
    <property type="match status" value="1"/>
</dbReference>
<feature type="transmembrane region" description="Helical" evidence="1">
    <location>
        <begin position="709"/>
        <end position="731"/>
    </location>
</feature>
<feature type="transmembrane region" description="Helical" evidence="1">
    <location>
        <begin position="743"/>
        <end position="761"/>
    </location>
</feature>
<evidence type="ECO:0008006" key="4">
    <source>
        <dbReference type="Google" id="ProtNLM"/>
    </source>
</evidence>
<reference evidence="2 3" key="1">
    <citation type="journal article" date="2019" name="Nat. Commun.">
        <title>The antimicrobial potential of Streptomyces from insect microbiomes.</title>
        <authorList>
            <person name="Chevrette M.G."/>
            <person name="Carlson C.M."/>
            <person name="Ortega H.E."/>
            <person name="Thomas C."/>
            <person name="Ananiev G.E."/>
            <person name="Barns K.J."/>
            <person name="Book A.J."/>
            <person name="Cagnazzo J."/>
            <person name="Carlos C."/>
            <person name="Flanigan W."/>
            <person name="Grubbs K.J."/>
            <person name="Horn H.A."/>
            <person name="Hoffmann F.M."/>
            <person name="Klassen J.L."/>
            <person name="Knack J.J."/>
            <person name="Lewin G.R."/>
            <person name="McDonald B.R."/>
            <person name="Muller L."/>
            <person name="Melo W.G.P."/>
            <person name="Pinto-Tomas A.A."/>
            <person name="Schmitz A."/>
            <person name="Wendt-Pienkowski E."/>
            <person name="Wildman S."/>
            <person name="Zhao M."/>
            <person name="Zhang F."/>
            <person name="Bugni T.S."/>
            <person name="Andes D.R."/>
            <person name="Pupo M.T."/>
            <person name="Currie C.R."/>
        </authorList>
    </citation>
    <scope>NUCLEOTIDE SEQUENCE [LARGE SCALE GENOMIC DNA]</scope>
    <source>
        <strain evidence="2 3">SID5840</strain>
    </source>
</reference>
<dbReference type="Gene3D" id="1.25.40.10">
    <property type="entry name" value="Tetratricopeptide repeat domain"/>
    <property type="match status" value="2"/>
</dbReference>
<evidence type="ECO:0000313" key="2">
    <source>
        <dbReference type="EMBL" id="MYR32422.1"/>
    </source>
</evidence>
<dbReference type="SUPFAM" id="SSF52540">
    <property type="entry name" value="P-loop containing nucleoside triphosphate hydrolases"/>
    <property type="match status" value="1"/>
</dbReference>
<keyword evidence="1" id="KW-0472">Membrane</keyword>
<dbReference type="InterPro" id="IPR050767">
    <property type="entry name" value="Sel1_AlgK"/>
</dbReference>
<dbReference type="Pfam" id="PF13432">
    <property type="entry name" value="TPR_16"/>
    <property type="match status" value="1"/>
</dbReference>